<keyword evidence="3" id="KW-1185">Reference proteome</keyword>
<evidence type="ECO:0000256" key="1">
    <source>
        <dbReference type="SAM" id="Coils"/>
    </source>
</evidence>
<evidence type="ECO:0000313" key="3">
    <source>
        <dbReference type="Proteomes" id="UP000237271"/>
    </source>
</evidence>
<dbReference type="AlphaFoldDB" id="A0A2P4YTD6"/>
<gene>
    <name evidence="2" type="ORF">PHPALM_1015</name>
</gene>
<protein>
    <submittedName>
        <fullName evidence="2">Uncharacterized protein</fullName>
    </submittedName>
</protein>
<organism evidence="2 3">
    <name type="scientific">Phytophthora palmivora</name>
    <dbReference type="NCBI Taxonomy" id="4796"/>
    <lineage>
        <taxon>Eukaryota</taxon>
        <taxon>Sar</taxon>
        <taxon>Stramenopiles</taxon>
        <taxon>Oomycota</taxon>
        <taxon>Peronosporomycetes</taxon>
        <taxon>Peronosporales</taxon>
        <taxon>Peronosporaceae</taxon>
        <taxon>Phytophthora</taxon>
    </lineage>
</organism>
<feature type="coiled-coil region" evidence="1">
    <location>
        <begin position="212"/>
        <end position="297"/>
    </location>
</feature>
<accession>A0A2P4YTD6</accession>
<evidence type="ECO:0000313" key="2">
    <source>
        <dbReference type="EMBL" id="POM81070.1"/>
    </source>
</evidence>
<proteinExistence type="predicted"/>
<name>A0A2P4YTD6_9STRA</name>
<comment type="caution">
    <text evidence="2">The sequence shown here is derived from an EMBL/GenBank/DDBJ whole genome shotgun (WGS) entry which is preliminary data.</text>
</comment>
<sequence length="356" mass="39845">MALPSTIGHLMVQHAPPFSVVLSDIIDCERDIKHGTAKMGFLPEGVSEEVSPVYRRQGTRVLGKRSDKMIDGTMNLSCNAVNGNEEESRLGGDGLHCASIEVLFIKSHFAEEAGIAETTTATRAGNKHLVVNPLVHVCLLNPGSITNLVVQRQSPIRIRFLARDNSEDDDVERPPLEFAAFSTHCRDFIFSTAAKRVFADLHDCGCRRTIALERAEACHQAAEREVQRLQLEQERAEEEAKLVRLQQEDPEGFAKLKLAEREAAEQDKLAKAEVARKQRKAERLRDVEEELAIAKEQQKLDKLAESGDQHEFVSRRELLAARVRKVEERKRHRERGEEAAVTLTATARVSLPDHTG</sequence>
<dbReference type="Proteomes" id="UP000237271">
    <property type="component" value="Unassembled WGS sequence"/>
</dbReference>
<reference evidence="2 3" key="1">
    <citation type="journal article" date="2017" name="Genome Biol. Evol.">
        <title>Phytophthora megakarya and P. palmivora, closely related causal agents of cacao black pod rot, underwent increases in genome sizes and gene numbers by different mechanisms.</title>
        <authorList>
            <person name="Ali S.S."/>
            <person name="Shao J."/>
            <person name="Lary D.J."/>
            <person name="Kronmiller B."/>
            <person name="Shen D."/>
            <person name="Strem M.D."/>
            <person name="Amoako-Attah I."/>
            <person name="Akrofi A.Y."/>
            <person name="Begoude B.A."/>
            <person name="Ten Hoopen G.M."/>
            <person name="Coulibaly K."/>
            <person name="Kebe B.I."/>
            <person name="Melnick R.L."/>
            <person name="Guiltinan M.J."/>
            <person name="Tyler B.M."/>
            <person name="Meinhardt L.W."/>
            <person name="Bailey B.A."/>
        </authorList>
    </citation>
    <scope>NUCLEOTIDE SEQUENCE [LARGE SCALE GENOMIC DNA]</scope>
    <source>
        <strain evidence="3">sbr112.9</strain>
    </source>
</reference>
<dbReference type="EMBL" id="NCKW01000181">
    <property type="protein sequence ID" value="POM81070.1"/>
    <property type="molecule type" value="Genomic_DNA"/>
</dbReference>
<keyword evidence="1" id="KW-0175">Coiled coil</keyword>